<evidence type="ECO:0000313" key="3">
    <source>
        <dbReference type="Proteomes" id="UP001519325"/>
    </source>
</evidence>
<comment type="caution">
    <text evidence="2">The sequence shown here is derived from an EMBL/GenBank/DDBJ whole genome shotgun (WGS) entry which is preliminary data.</text>
</comment>
<protein>
    <submittedName>
        <fullName evidence="2">Uncharacterized protein</fullName>
    </submittedName>
</protein>
<dbReference type="Proteomes" id="UP001519325">
    <property type="component" value="Unassembled WGS sequence"/>
</dbReference>
<evidence type="ECO:0000313" key="2">
    <source>
        <dbReference type="EMBL" id="MBP2189659.1"/>
    </source>
</evidence>
<organism evidence="2 3">
    <name type="scientific">Nocardia goodfellowii</name>
    <dbReference type="NCBI Taxonomy" id="882446"/>
    <lineage>
        <taxon>Bacteria</taxon>
        <taxon>Bacillati</taxon>
        <taxon>Actinomycetota</taxon>
        <taxon>Actinomycetes</taxon>
        <taxon>Mycobacteriales</taxon>
        <taxon>Nocardiaceae</taxon>
        <taxon>Nocardia</taxon>
    </lineage>
</organism>
<gene>
    <name evidence="2" type="ORF">BJ987_002560</name>
</gene>
<reference evidence="2 3" key="1">
    <citation type="submission" date="2021-03" db="EMBL/GenBank/DDBJ databases">
        <title>Sequencing the genomes of 1000 actinobacteria strains.</title>
        <authorList>
            <person name="Klenk H.-P."/>
        </authorList>
    </citation>
    <scope>NUCLEOTIDE SEQUENCE [LARGE SCALE GENOMIC DNA]</scope>
    <source>
        <strain evidence="2 3">DSM 45516</strain>
    </source>
</reference>
<keyword evidence="3" id="KW-1185">Reference proteome</keyword>
<name>A0ABS4QD98_9NOCA</name>
<feature type="region of interest" description="Disordered" evidence="1">
    <location>
        <begin position="83"/>
        <end position="110"/>
    </location>
</feature>
<proteinExistence type="predicted"/>
<dbReference type="EMBL" id="JAGGMR010000001">
    <property type="protein sequence ID" value="MBP2189659.1"/>
    <property type="molecule type" value="Genomic_DNA"/>
</dbReference>
<feature type="compositionally biased region" description="Basic and acidic residues" evidence="1">
    <location>
        <begin position="83"/>
        <end position="92"/>
    </location>
</feature>
<accession>A0ABS4QD98</accession>
<evidence type="ECO:0000256" key="1">
    <source>
        <dbReference type="SAM" id="MobiDB-lite"/>
    </source>
</evidence>
<sequence length="110" mass="11560">MNRYIGVVESGGFATGRPKLSSNPCWQRSEPSTSAVRYAILADNDLPTPATGLGLEADCVTSTRAGHYERRRTLALVRNHRDAVSGDPRGESEICTTSAATAPVGGSGNP</sequence>